<feature type="compositionally biased region" description="Basic and acidic residues" evidence="1">
    <location>
        <begin position="197"/>
        <end position="208"/>
    </location>
</feature>
<dbReference type="VEuPathDB" id="FungiDB:SPRG_08962"/>
<feature type="region of interest" description="Disordered" evidence="1">
    <location>
        <begin position="194"/>
        <end position="237"/>
    </location>
</feature>
<dbReference type="AlphaFoldDB" id="A0A067C575"/>
<name>A0A067C575_SAPPC</name>
<feature type="region of interest" description="Disordered" evidence="1">
    <location>
        <begin position="258"/>
        <end position="325"/>
    </location>
</feature>
<feature type="compositionally biased region" description="Basic and acidic residues" evidence="1">
    <location>
        <begin position="147"/>
        <end position="158"/>
    </location>
</feature>
<evidence type="ECO:0000313" key="2">
    <source>
        <dbReference type="EMBL" id="KDO25663.1"/>
    </source>
</evidence>
<dbReference type="PANTHER" id="PTHR37066:SF1">
    <property type="entry name" value="LNS2_PITP DOMAIN-CONTAINING PROTEIN"/>
    <property type="match status" value="1"/>
</dbReference>
<dbReference type="EMBL" id="KK583230">
    <property type="protein sequence ID" value="KDO25663.1"/>
    <property type="molecule type" value="Genomic_DNA"/>
</dbReference>
<feature type="region of interest" description="Disordered" evidence="1">
    <location>
        <begin position="147"/>
        <end position="169"/>
    </location>
</feature>
<sequence>MAPDTIDALDRLGFQWPCTDLDLVTPATRLYQKLACLREMVPAEFVVSRNNAWPTYLHGVALGKLAEELRVHLDCQRATCASSLATAAGIDDDASDPSSPAAVFTPATIEFGAMPQSTAATTSQCFFTCRICVRGQSKPLGFFVHESQRAPPEGRRPPCETSGPHGASAEFDMAEFDDGIDMADDACATANVAVSDDGTRAKSPREDGSMSIDADNDDYDLETAMSSDDDDDDAFGDDDAALAIAPEAVSQNECSTILDTSIDVPSPKPSDKSDAPGAEDCDTTPSPNELSLPASFDRPDAICTTPQGERAPPSPKSPSRPTAEESALLANEMARNCGASATSVRIETCTLQPTTSAESTISHDDSCDPAIVSLALKSFYALYSHQVIPIDFCVPRQDARWPRVCWGLALGSLWARARTEAPVPPPDLALTMQALGVYYEITGPLHVSPSFVVPSNSTKWPRHLWGLSLRLPPGTETPFGRYHGPDDVSVDWAA</sequence>
<keyword evidence="3" id="KW-1185">Reference proteome</keyword>
<dbReference type="Proteomes" id="UP000030745">
    <property type="component" value="Unassembled WGS sequence"/>
</dbReference>
<accession>A0A067C575</accession>
<dbReference type="GeneID" id="24131161"/>
<organism evidence="2 3">
    <name type="scientific">Saprolegnia parasitica (strain CBS 223.65)</name>
    <dbReference type="NCBI Taxonomy" id="695850"/>
    <lineage>
        <taxon>Eukaryota</taxon>
        <taxon>Sar</taxon>
        <taxon>Stramenopiles</taxon>
        <taxon>Oomycota</taxon>
        <taxon>Saprolegniomycetes</taxon>
        <taxon>Saprolegniales</taxon>
        <taxon>Saprolegniaceae</taxon>
        <taxon>Saprolegnia</taxon>
    </lineage>
</organism>
<proteinExistence type="predicted"/>
<dbReference type="KEGG" id="spar:SPRG_08962"/>
<evidence type="ECO:0000256" key="1">
    <source>
        <dbReference type="SAM" id="MobiDB-lite"/>
    </source>
</evidence>
<reference evidence="2 3" key="1">
    <citation type="journal article" date="2013" name="PLoS Genet.">
        <title>Distinctive expansion of potential virulence genes in the genome of the oomycete fish pathogen Saprolegnia parasitica.</title>
        <authorList>
            <person name="Jiang R.H."/>
            <person name="de Bruijn I."/>
            <person name="Haas B.J."/>
            <person name="Belmonte R."/>
            <person name="Lobach L."/>
            <person name="Christie J."/>
            <person name="van den Ackerveken G."/>
            <person name="Bottin A."/>
            <person name="Bulone V."/>
            <person name="Diaz-Moreno S.M."/>
            <person name="Dumas B."/>
            <person name="Fan L."/>
            <person name="Gaulin E."/>
            <person name="Govers F."/>
            <person name="Grenville-Briggs L.J."/>
            <person name="Horner N.R."/>
            <person name="Levin J.Z."/>
            <person name="Mammella M."/>
            <person name="Meijer H.J."/>
            <person name="Morris P."/>
            <person name="Nusbaum C."/>
            <person name="Oome S."/>
            <person name="Phillips A.J."/>
            <person name="van Rooyen D."/>
            <person name="Rzeszutek E."/>
            <person name="Saraiva M."/>
            <person name="Secombes C.J."/>
            <person name="Seidl M.F."/>
            <person name="Snel B."/>
            <person name="Stassen J.H."/>
            <person name="Sykes S."/>
            <person name="Tripathy S."/>
            <person name="van den Berg H."/>
            <person name="Vega-Arreguin J.C."/>
            <person name="Wawra S."/>
            <person name="Young S.K."/>
            <person name="Zeng Q."/>
            <person name="Dieguez-Uribeondo J."/>
            <person name="Russ C."/>
            <person name="Tyler B.M."/>
            <person name="van West P."/>
        </authorList>
    </citation>
    <scope>NUCLEOTIDE SEQUENCE [LARGE SCALE GENOMIC DNA]</scope>
    <source>
        <strain evidence="2 3">CBS 223.65</strain>
    </source>
</reference>
<dbReference type="RefSeq" id="XP_012203693.1">
    <property type="nucleotide sequence ID" value="XM_012348303.1"/>
</dbReference>
<dbReference type="PANTHER" id="PTHR37066">
    <property type="entry name" value="HELICASE-ASSOCIATED"/>
    <property type="match status" value="1"/>
</dbReference>
<feature type="compositionally biased region" description="Acidic residues" evidence="1">
    <location>
        <begin position="214"/>
        <end position="237"/>
    </location>
</feature>
<gene>
    <name evidence="2" type="ORF">SPRG_08962</name>
</gene>
<protein>
    <submittedName>
        <fullName evidence="2">Uncharacterized protein</fullName>
    </submittedName>
</protein>
<evidence type="ECO:0000313" key="3">
    <source>
        <dbReference type="Proteomes" id="UP000030745"/>
    </source>
</evidence>